<proteinExistence type="predicted"/>
<reference evidence="2" key="1">
    <citation type="journal article" date="2014" name="Proc. Natl. Acad. Sci. U.S.A.">
        <title>Extensive sampling of basidiomycete genomes demonstrates inadequacy of the white-rot/brown-rot paradigm for wood decay fungi.</title>
        <authorList>
            <person name="Riley R."/>
            <person name="Salamov A.A."/>
            <person name="Brown D.W."/>
            <person name="Nagy L.G."/>
            <person name="Floudas D."/>
            <person name="Held B.W."/>
            <person name="Levasseur A."/>
            <person name="Lombard V."/>
            <person name="Morin E."/>
            <person name="Otillar R."/>
            <person name="Lindquist E.A."/>
            <person name="Sun H."/>
            <person name="LaButti K.M."/>
            <person name="Schmutz J."/>
            <person name="Jabbour D."/>
            <person name="Luo H."/>
            <person name="Baker S.E."/>
            <person name="Pisabarro A.G."/>
            <person name="Walton J.D."/>
            <person name="Blanchette R.A."/>
            <person name="Henrissat B."/>
            <person name="Martin F."/>
            <person name="Cullen D."/>
            <person name="Hibbett D.S."/>
            <person name="Grigoriev I.V."/>
        </authorList>
    </citation>
    <scope>NUCLEOTIDE SEQUENCE [LARGE SCALE GENOMIC DNA]</scope>
    <source>
        <strain evidence="2">CBS 339.88</strain>
    </source>
</reference>
<accession>A0A067TAG3</accession>
<dbReference type="AlphaFoldDB" id="A0A067TAG3"/>
<name>A0A067TAG3_GALM3</name>
<dbReference type="EMBL" id="KL142372">
    <property type="protein sequence ID" value="KDR80210.1"/>
    <property type="molecule type" value="Genomic_DNA"/>
</dbReference>
<dbReference type="HOGENOM" id="CLU_2606217_0_0_1"/>
<protein>
    <submittedName>
        <fullName evidence="1">Uncharacterized protein</fullName>
    </submittedName>
</protein>
<evidence type="ECO:0000313" key="2">
    <source>
        <dbReference type="Proteomes" id="UP000027222"/>
    </source>
</evidence>
<organism evidence="1 2">
    <name type="scientific">Galerina marginata (strain CBS 339.88)</name>
    <dbReference type="NCBI Taxonomy" id="685588"/>
    <lineage>
        <taxon>Eukaryota</taxon>
        <taxon>Fungi</taxon>
        <taxon>Dikarya</taxon>
        <taxon>Basidiomycota</taxon>
        <taxon>Agaricomycotina</taxon>
        <taxon>Agaricomycetes</taxon>
        <taxon>Agaricomycetidae</taxon>
        <taxon>Agaricales</taxon>
        <taxon>Agaricineae</taxon>
        <taxon>Strophariaceae</taxon>
        <taxon>Galerina</taxon>
    </lineage>
</organism>
<dbReference type="Proteomes" id="UP000027222">
    <property type="component" value="Unassembled WGS sequence"/>
</dbReference>
<keyword evidence="2" id="KW-1185">Reference proteome</keyword>
<gene>
    <name evidence="1" type="ORF">GALMADRAFT_223097</name>
</gene>
<sequence length="79" mass="8667">MAFLFLFSARVLRGYPCCSRATWPQSHLLSFRARLIDVTAGDETGLSIFLFTEARIMALTAFALSTPNLSSPGLPNDLT</sequence>
<evidence type="ECO:0000313" key="1">
    <source>
        <dbReference type="EMBL" id="KDR80210.1"/>
    </source>
</evidence>